<keyword evidence="3" id="KW-1185">Reference proteome</keyword>
<evidence type="ECO:0000313" key="3">
    <source>
        <dbReference type="Proteomes" id="UP000003844"/>
    </source>
</evidence>
<accession>H2BZV8</accession>
<evidence type="ECO:0000313" key="2">
    <source>
        <dbReference type="EMBL" id="EHQ01300.1"/>
    </source>
</evidence>
<feature type="chain" id="PRO_5003559617" description="Nuclear transport factor 2 family protein" evidence="1">
    <location>
        <begin position="27"/>
        <end position="169"/>
    </location>
</feature>
<dbReference type="eggNOG" id="ENOG5032SDI">
    <property type="taxonomic scope" value="Bacteria"/>
</dbReference>
<dbReference type="InterPro" id="IPR032710">
    <property type="entry name" value="NTF2-like_dom_sf"/>
</dbReference>
<dbReference type="EMBL" id="JH594606">
    <property type="protein sequence ID" value="EHQ01300.1"/>
    <property type="molecule type" value="Genomic_DNA"/>
</dbReference>
<dbReference type="Gene3D" id="3.10.450.50">
    <property type="match status" value="1"/>
</dbReference>
<name>H2BZV8_GILLR</name>
<sequence>MLHSNLRDMKILVCLLVIITGFSADAQETPEETAAKKTVESFFVAFHDQDSIALRELAHPSITMQSIAEDEEGNVNLTTDTYSDFIKAISSIPETTKFEEKLHSFEIKVNGPLANVITTYSFFVNGELSHCGVNSFQLFKEEDSWKIIYIVDTRSKEDCDSSIQFRIKN</sequence>
<evidence type="ECO:0008006" key="4">
    <source>
        <dbReference type="Google" id="ProtNLM"/>
    </source>
</evidence>
<dbReference type="HOGENOM" id="CLU_121854_0_0_10"/>
<keyword evidence="1" id="KW-0732">Signal</keyword>
<proteinExistence type="predicted"/>
<reference evidence="3" key="1">
    <citation type="journal article" date="2012" name="Stand. Genomic Sci.">
        <title>Genome sequence of the Antarctic rhodopsins-containing flavobacterium Gillisia limnaea type strain (R-8282(T)).</title>
        <authorList>
            <person name="Riedel T."/>
            <person name="Held B."/>
            <person name="Nolan M."/>
            <person name="Lucas S."/>
            <person name="Lapidus A."/>
            <person name="Tice H."/>
            <person name="Del Rio T.G."/>
            <person name="Cheng J.F."/>
            <person name="Han C."/>
            <person name="Tapia R."/>
            <person name="Goodwin L.A."/>
            <person name="Pitluck S."/>
            <person name="Liolios K."/>
            <person name="Mavromatis K."/>
            <person name="Pagani I."/>
            <person name="Ivanova N."/>
            <person name="Mikhailova N."/>
            <person name="Pati A."/>
            <person name="Chen A."/>
            <person name="Palaniappan K."/>
            <person name="Land M."/>
            <person name="Rohde M."/>
            <person name="Tindall B.J."/>
            <person name="Detter J.C."/>
            <person name="Goker M."/>
            <person name="Bristow J."/>
            <person name="Eisen J.A."/>
            <person name="Markowitz V."/>
            <person name="Hugenholtz P."/>
            <person name="Kyrpides N.C."/>
            <person name="Klenk H.P."/>
            <person name="Woyke T."/>
        </authorList>
    </citation>
    <scope>NUCLEOTIDE SEQUENCE [LARGE SCALE GENOMIC DNA]</scope>
    <source>
        <strain evidence="3">DSM 15749 / LMG 21470 / R-8282</strain>
    </source>
</reference>
<dbReference type="STRING" id="865937.Gilli_0588"/>
<dbReference type="Proteomes" id="UP000003844">
    <property type="component" value="Unassembled WGS sequence"/>
</dbReference>
<organism evidence="2 3">
    <name type="scientific">Gillisia limnaea (strain DSM 15749 / LMG 21470 / R-8282)</name>
    <dbReference type="NCBI Taxonomy" id="865937"/>
    <lineage>
        <taxon>Bacteria</taxon>
        <taxon>Pseudomonadati</taxon>
        <taxon>Bacteroidota</taxon>
        <taxon>Flavobacteriia</taxon>
        <taxon>Flavobacteriales</taxon>
        <taxon>Flavobacteriaceae</taxon>
        <taxon>Gillisia</taxon>
    </lineage>
</organism>
<evidence type="ECO:0000256" key="1">
    <source>
        <dbReference type="SAM" id="SignalP"/>
    </source>
</evidence>
<feature type="signal peptide" evidence="1">
    <location>
        <begin position="1"/>
        <end position="26"/>
    </location>
</feature>
<dbReference type="SUPFAM" id="SSF54427">
    <property type="entry name" value="NTF2-like"/>
    <property type="match status" value="1"/>
</dbReference>
<dbReference type="AlphaFoldDB" id="H2BZV8"/>
<gene>
    <name evidence="2" type="ORF">Gilli_0588</name>
</gene>
<protein>
    <recommendedName>
        <fullName evidence="4">Nuclear transport factor 2 family protein</fullName>
    </recommendedName>
</protein>